<feature type="domain" description="Yip1" evidence="7">
    <location>
        <begin position="69"/>
        <end position="227"/>
    </location>
</feature>
<organism evidence="8 9">
    <name type="scientific">Denitromonas halophila</name>
    <dbReference type="NCBI Taxonomy" id="1629404"/>
    <lineage>
        <taxon>Bacteria</taxon>
        <taxon>Pseudomonadati</taxon>
        <taxon>Pseudomonadota</taxon>
        <taxon>Betaproteobacteria</taxon>
        <taxon>Rhodocyclales</taxon>
        <taxon>Zoogloeaceae</taxon>
        <taxon>Denitromonas</taxon>
    </lineage>
</organism>
<evidence type="ECO:0000256" key="1">
    <source>
        <dbReference type="ARBA" id="ARBA00004141"/>
    </source>
</evidence>
<dbReference type="GO" id="GO:0016020">
    <property type="term" value="C:membrane"/>
    <property type="evidence" value="ECO:0007669"/>
    <property type="project" value="UniProtKB-SubCell"/>
</dbReference>
<feature type="transmembrane region" description="Helical" evidence="6">
    <location>
        <begin position="169"/>
        <end position="193"/>
    </location>
</feature>
<evidence type="ECO:0000256" key="5">
    <source>
        <dbReference type="SAM" id="MobiDB-lite"/>
    </source>
</evidence>
<feature type="compositionally biased region" description="Low complexity" evidence="5">
    <location>
        <begin position="16"/>
        <end position="26"/>
    </location>
</feature>
<comment type="subcellular location">
    <subcellularLocation>
        <location evidence="1">Membrane</location>
        <topology evidence="1">Multi-pass membrane protein</topology>
    </subcellularLocation>
</comment>
<accession>A0A558CBA6</accession>
<feature type="transmembrane region" description="Helical" evidence="6">
    <location>
        <begin position="129"/>
        <end position="149"/>
    </location>
</feature>
<gene>
    <name evidence="8" type="ORF">FHP89_10335</name>
</gene>
<dbReference type="EMBL" id="VMNI01000008">
    <property type="protein sequence ID" value="TVO76491.1"/>
    <property type="molecule type" value="Genomic_DNA"/>
</dbReference>
<evidence type="ECO:0000313" key="9">
    <source>
        <dbReference type="Proteomes" id="UP000318349"/>
    </source>
</evidence>
<evidence type="ECO:0000256" key="3">
    <source>
        <dbReference type="ARBA" id="ARBA00022989"/>
    </source>
</evidence>
<evidence type="ECO:0000256" key="2">
    <source>
        <dbReference type="ARBA" id="ARBA00022692"/>
    </source>
</evidence>
<keyword evidence="2 6" id="KW-0812">Transmembrane</keyword>
<feature type="region of interest" description="Disordered" evidence="5">
    <location>
        <begin position="1"/>
        <end position="33"/>
    </location>
</feature>
<name>A0A558CBA6_9RHOO</name>
<dbReference type="Pfam" id="PF04893">
    <property type="entry name" value="Yip1"/>
    <property type="match status" value="1"/>
</dbReference>
<dbReference type="InterPro" id="IPR006977">
    <property type="entry name" value="Yip1_dom"/>
</dbReference>
<evidence type="ECO:0000256" key="4">
    <source>
        <dbReference type="ARBA" id="ARBA00023136"/>
    </source>
</evidence>
<sequence length="258" mass="27963">MKNGAARTGRREAHFTPGRRAAPARPTRGRTRTSARAIGLTSVMHPAPATGRRHLSRRTTMTLTDLPRMLVSETDGWRDVERMHPGVNKMLLAVVMPLSLLPPLMYAYANMAHPGQVFPLLEPPLGITEALIVGGVFFVVEVAMVFMMADLIRQITQARTDRPGFDQSFSLAAIAPVPLWLASLALLVPSLWFNLAVGALAWVGTVALIRHGVGPLLHVSDSHLAHGVANRITLVGVAAWIGLVMMMALIVSAILGWR</sequence>
<dbReference type="AlphaFoldDB" id="A0A558CBA6"/>
<keyword evidence="4 6" id="KW-0472">Membrane</keyword>
<keyword evidence="3 6" id="KW-1133">Transmembrane helix</keyword>
<reference evidence="8 9" key="1">
    <citation type="submission" date="2019-07" db="EMBL/GenBank/DDBJ databases">
        <title>The pathways for chlorine oxyanion respiration interact through the shared metabolite chlorate.</title>
        <authorList>
            <person name="Barnum T.P."/>
            <person name="Cheng Y."/>
            <person name="Hill K.A."/>
            <person name="Lucas L.N."/>
            <person name="Carlson H.K."/>
            <person name="Coates J.D."/>
        </authorList>
    </citation>
    <scope>NUCLEOTIDE SEQUENCE [LARGE SCALE GENOMIC DNA]</scope>
    <source>
        <strain evidence="8 9">SFB-1</strain>
    </source>
</reference>
<comment type="caution">
    <text evidence="8">The sequence shown here is derived from an EMBL/GenBank/DDBJ whole genome shotgun (WGS) entry which is preliminary data.</text>
</comment>
<dbReference type="Proteomes" id="UP000318349">
    <property type="component" value="Unassembled WGS sequence"/>
</dbReference>
<evidence type="ECO:0000256" key="6">
    <source>
        <dbReference type="SAM" id="Phobius"/>
    </source>
</evidence>
<feature type="transmembrane region" description="Helical" evidence="6">
    <location>
        <begin position="199"/>
        <end position="220"/>
    </location>
</feature>
<proteinExistence type="predicted"/>
<feature type="transmembrane region" description="Helical" evidence="6">
    <location>
        <begin position="232"/>
        <end position="257"/>
    </location>
</feature>
<feature type="transmembrane region" description="Helical" evidence="6">
    <location>
        <begin position="90"/>
        <end position="109"/>
    </location>
</feature>
<protein>
    <submittedName>
        <fullName evidence="8">YIP1 family protein</fullName>
    </submittedName>
</protein>
<evidence type="ECO:0000313" key="8">
    <source>
        <dbReference type="EMBL" id="TVO76491.1"/>
    </source>
</evidence>
<evidence type="ECO:0000259" key="7">
    <source>
        <dbReference type="Pfam" id="PF04893"/>
    </source>
</evidence>